<accession>A0ACB8Z5R4</accession>
<reference evidence="2" key="1">
    <citation type="journal article" date="2022" name="Mol. Ecol. Resour.">
        <title>The genomes of chicory, endive, great burdock and yacon provide insights into Asteraceae palaeo-polyploidization history and plant inulin production.</title>
        <authorList>
            <person name="Fan W."/>
            <person name="Wang S."/>
            <person name="Wang H."/>
            <person name="Wang A."/>
            <person name="Jiang F."/>
            <person name="Liu H."/>
            <person name="Zhao H."/>
            <person name="Xu D."/>
            <person name="Zhang Y."/>
        </authorList>
    </citation>
    <scope>NUCLEOTIDE SEQUENCE [LARGE SCALE GENOMIC DNA]</scope>
    <source>
        <strain evidence="2">cv. Niubang</strain>
    </source>
</reference>
<keyword evidence="2" id="KW-1185">Reference proteome</keyword>
<protein>
    <submittedName>
        <fullName evidence="1">Uncharacterized protein</fullName>
    </submittedName>
</protein>
<gene>
    <name evidence="1" type="ORF">L6452_32952</name>
</gene>
<proteinExistence type="predicted"/>
<comment type="caution">
    <text evidence="1">The sequence shown here is derived from an EMBL/GenBank/DDBJ whole genome shotgun (WGS) entry which is preliminary data.</text>
</comment>
<dbReference type="Proteomes" id="UP001055879">
    <property type="component" value="Linkage Group LG11"/>
</dbReference>
<name>A0ACB8Z5R4_ARCLA</name>
<dbReference type="EMBL" id="CM042057">
    <property type="protein sequence ID" value="KAI3693122.1"/>
    <property type="molecule type" value="Genomic_DNA"/>
</dbReference>
<organism evidence="1 2">
    <name type="scientific">Arctium lappa</name>
    <name type="common">Greater burdock</name>
    <name type="synonym">Lappa major</name>
    <dbReference type="NCBI Taxonomy" id="4217"/>
    <lineage>
        <taxon>Eukaryota</taxon>
        <taxon>Viridiplantae</taxon>
        <taxon>Streptophyta</taxon>
        <taxon>Embryophyta</taxon>
        <taxon>Tracheophyta</taxon>
        <taxon>Spermatophyta</taxon>
        <taxon>Magnoliopsida</taxon>
        <taxon>eudicotyledons</taxon>
        <taxon>Gunneridae</taxon>
        <taxon>Pentapetalae</taxon>
        <taxon>asterids</taxon>
        <taxon>campanulids</taxon>
        <taxon>Asterales</taxon>
        <taxon>Asteraceae</taxon>
        <taxon>Carduoideae</taxon>
        <taxon>Cardueae</taxon>
        <taxon>Arctiinae</taxon>
        <taxon>Arctium</taxon>
    </lineage>
</organism>
<sequence>MKQIEARAKKKAKLVEDIERHMTELQASVELGIMHIGTMERVKDDFGNLMAKVRMLIEQKMMQNEQVKDLVERHKAEMQIQVERRELQIDSHKAEIQLEGHLDDGDNDVGGGGDDGGGDETAVISVTSTTATTNHIPNTKKTTIFLVISTSIPIFEENLLKFESI</sequence>
<evidence type="ECO:0000313" key="1">
    <source>
        <dbReference type="EMBL" id="KAI3693122.1"/>
    </source>
</evidence>
<reference evidence="1 2" key="2">
    <citation type="journal article" date="2022" name="Mol. Ecol. Resour.">
        <title>The genomes of chicory, endive, great burdock and yacon provide insights into Asteraceae paleo-polyploidization history and plant inulin production.</title>
        <authorList>
            <person name="Fan W."/>
            <person name="Wang S."/>
            <person name="Wang H."/>
            <person name="Wang A."/>
            <person name="Jiang F."/>
            <person name="Liu H."/>
            <person name="Zhao H."/>
            <person name="Xu D."/>
            <person name="Zhang Y."/>
        </authorList>
    </citation>
    <scope>NUCLEOTIDE SEQUENCE [LARGE SCALE GENOMIC DNA]</scope>
    <source>
        <strain evidence="2">cv. Niubang</strain>
    </source>
</reference>
<evidence type="ECO:0000313" key="2">
    <source>
        <dbReference type="Proteomes" id="UP001055879"/>
    </source>
</evidence>